<dbReference type="AlphaFoldDB" id="A0A506Y689"/>
<keyword evidence="4 7" id="KW-0067">ATP-binding</keyword>
<dbReference type="Proteomes" id="UP000316252">
    <property type="component" value="Unassembled WGS sequence"/>
</dbReference>
<dbReference type="OrthoDB" id="5296765at2"/>
<dbReference type="PROSITE" id="PS00211">
    <property type="entry name" value="ABC_TRANSPORTER_1"/>
    <property type="match status" value="1"/>
</dbReference>
<evidence type="ECO:0000259" key="6">
    <source>
        <dbReference type="PROSITE" id="PS50893"/>
    </source>
</evidence>
<keyword evidence="2" id="KW-0813">Transport</keyword>
<name>A0A506Y689_9MICO</name>
<dbReference type="PROSITE" id="PS50893">
    <property type="entry name" value="ABC_TRANSPORTER_2"/>
    <property type="match status" value="1"/>
</dbReference>
<dbReference type="CDD" id="cd03235">
    <property type="entry name" value="ABC_Metallic_Cations"/>
    <property type="match status" value="1"/>
</dbReference>
<evidence type="ECO:0000256" key="3">
    <source>
        <dbReference type="ARBA" id="ARBA00022741"/>
    </source>
</evidence>
<dbReference type="EMBL" id="VHQG01000001">
    <property type="protein sequence ID" value="TPW78196.1"/>
    <property type="molecule type" value="Genomic_DNA"/>
</dbReference>
<gene>
    <name evidence="7" type="ORF">FJ657_03735</name>
</gene>
<feature type="domain" description="ABC transporter" evidence="6">
    <location>
        <begin position="1"/>
        <end position="223"/>
    </location>
</feature>
<dbReference type="PANTHER" id="PTHR42734:SF5">
    <property type="entry name" value="IRON TRANSPORT SYSTEM ATP-BINDING PROTEIN HI_0361-RELATED"/>
    <property type="match status" value="1"/>
</dbReference>
<dbReference type="Gene3D" id="3.40.50.300">
    <property type="entry name" value="P-loop containing nucleotide triphosphate hydrolases"/>
    <property type="match status" value="1"/>
</dbReference>
<evidence type="ECO:0000256" key="2">
    <source>
        <dbReference type="ARBA" id="ARBA00022448"/>
    </source>
</evidence>
<accession>A0A506Y689</accession>
<dbReference type="SMART" id="SM00382">
    <property type="entry name" value="AAA"/>
    <property type="match status" value="1"/>
</dbReference>
<sequence>MRGIEVELGGRTVLRDVDLDIRAGELLALVGPNGAGKTTLMRTAMRLQCARRGTVTGPTRLGYVPQRAEFAWDFPISVEDVVMSGRTGRLGLLRRPATADWRVVRAALERVDMDALRGRTVGELSGGQRQRVLVARALALESSMLLLDEPFTGLDMPTQDLLTALFAELARDGLAVVLSTHDLVAALDGSDRVALIDGGIAAVGRPGELRDPALWSRVFGIRADHPLLRLLAGPDAIGVDSDEEIDPGLRTATDPRASASGPEVPA</sequence>
<dbReference type="GO" id="GO:0005524">
    <property type="term" value="F:ATP binding"/>
    <property type="evidence" value="ECO:0007669"/>
    <property type="project" value="UniProtKB-KW"/>
</dbReference>
<proteinExistence type="inferred from homology"/>
<evidence type="ECO:0000313" key="7">
    <source>
        <dbReference type="EMBL" id="TPW78196.1"/>
    </source>
</evidence>
<reference evidence="7 8" key="1">
    <citation type="submission" date="2019-06" db="EMBL/GenBank/DDBJ databases">
        <authorList>
            <person name="Li F."/>
        </authorList>
    </citation>
    <scope>NUCLEOTIDE SEQUENCE [LARGE SCALE GENOMIC DNA]</scope>
    <source>
        <strain evidence="7 8">10F1D-1</strain>
    </source>
</reference>
<protein>
    <submittedName>
        <fullName evidence="7">Anchored repeat-type ABC transporter ATP-binding subunit</fullName>
    </submittedName>
</protein>
<comment type="similarity">
    <text evidence="1">Belongs to the ABC transporter superfamily.</text>
</comment>
<dbReference type="PANTHER" id="PTHR42734">
    <property type="entry name" value="METAL TRANSPORT SYSTEM ATP-BINDING PROTEIN TM_0124-RELATED"/>
    <property type="match status" value="1"/>
</dbReference>
<dbReference type="InterPro" id="IPR050153">
    <property type="entry name" value="Metal_Ion_Import_ABC"/>
</dbReference>
<dbReference type="NCBIfam" id="TIGR03771">
    <property type="entry name" value="anch_rpt_ABC"/>
    <property type="match status" value="1"/>
</dbReference>
<dbReference type="InterPro" id="IPR017871">
    <property type="entry name" value="ABC_transporter-like_CS"/>
</dbReference>
<evidence type="ECO:0000256" key="1">
    <source>
        <dbReference type="ARBA" id="ARBA00005417"/>
    </source>
</evidence>
<dbReference type="GO" id="GO:0016887">
    <property type="term" value="F:ATP hydrolysis activity"/>
    <property type="evidence" value="ECO:0007669"/>
    <property type="project" value="InterPro"/>
</dbReference>
<keyword evidence="3" id="KW-0547">Nucleotide-binding</keyword>
<feature type="region of interest" description="Disordered" evidence="5">
    <location>
        <begin position="242"/>
        <end position="266"/>
    </location>
</feature>
<keyword evidence="8" id="KW-1185">Reference proteome</keyword>
<dbReference type="InterPro" id="IPR003439">
    <property type="entry name" value="ABC_transporter-like_ATP-bd"/>
</dbReference>
<comment type="caution">
    <text evidence="7">The sequence shown here is derived from an EMBL/GenBank/DDBJ whole genome shotgun (WGS) entry which is preliminary data.</text>
</comment>
<dbReference type="SUPFAM" id="SSF52540">
    <property type="entry name" value="P-loop containing nucleoside triphosphate hydrolases"/>
    <property type="match status" value="1"/>
</dbReference>
<evidence type="ECO:0000256" key="4">
    <source>
        <dbReference type="ARBA" id="ARBA00022840"/>
    </source>
</evidence>
<organism evidence="7 8">
    <name type="scientific">Schumannella soli</name>
    <dbReference type="NCBI Taxonomy" id="2590779"/>
    <lineage>
        <taxon>Bacteria</taxon>
        <taxon>Bacillati</taxon>
        <taxon>Actinomycetota</taxon>
        <taxon>Actinomycetes</taxon>
        <taxon>Micrococcales</taxon>
        <taxon>Microbacteriaceae</taxon>
        <taxon>Schumannella</taxon>
    </lineage>
</organism>
<dbReference type="InterPro" id="IPR003593">
    <property type="entry name" value="AAA+_ATPase"/>
</dbReference>
<evidence type="ECO:0000256" key="5">
    <source>
        <dbReference type="SAM" id="MobiDB-lite"/>
    </source>
</evidence>
<evidence type="ECO:0000313" key="8">
    <source>
        <dbReference type="Proteomes" id="UP000316252"/>
    </source>
</evidence>
<dbReference type="Pfam" id="PF00005">
    <property type="entry name" value="ABC_tran"/>
    <property type="match status" value="1"/>
</dbReference>
<dbReference type="InterPro" id="IPR022508">
    <property type="entry name" value="ABC_trspt_anch-rpt_ATP-bd"/>
</dbReference>
<dbReference type="InterPro" id="IPR027417">
    <property type="entry name" value="P-loop_NTPase"/>
</dbReference>